<evidence type="ECO:0000313" key="2">
    <source>
        <dbReference type="EMBL" id="AMJ75450.1"/>
    </source>
</evidence>
<evidence type="ECO:0000313" key="3">
    <source>
        <dbReference type="EMBL" id="MDO6578490.1"/>
    </source>
</evidence>
<dbReference type="RefSeq" id="WP_057789846.1">
    <property type="nucleotide sequence ID" value="NZ_CAXIBE010000102.1"/>
</dbReference>
<feature type="chain" id="PRO_5043555240" evidence="1">
    <location>
        <begin position="29"/>
        <end position="174"/>
    </location>
</feature>
<dbReference type="AlphaFoldDB" id="A0AAW7Z5R4"/>
<reference evidence="2 4" key="1">
    <citation type="submission" date="2015-12" db="EMBL/GenBank/DDBJ databases">
        <title>Intraspecies pangenome expansion in the marine bacterium Alteromonas.</title>
        <authorList>
            <person name="Lopez-Perez M."/>
            <person name="Rodriguez-Valera F."/>
        </authorList>
    </citation>
    <scope>NUCLEOTIDE SEQUENCE [LARGE SCALE GENOMIC DNA]</scope>
    <source>
        <strain evidence="2 4">LMG 21861</strain>
    </source>
</reference>
<dbReference type="Proteomes" id="UP001170717">
    <property type="component" value="Unassembled WGS sequence"/>
</dbReference>
<dbReference type="InterPro" id="IPR010916">
    <property type="entry name" value="TonB_box_CS"/>
</dbReference>
<evidence type="ECO:0000313" key="5">
    <source>
        <dbReference type="Proteomes" id="UP001170717"/>
    </source>
</evidence>
<organism evidence="3 5">
    <name type="scientific">Alteromonas stellipolaris</name>
    <dbReference type="NCBI Taxonomy" id="233316"/>
    <lineage>
        <taxon>Bacteria</taxon>
        <taxon>Pseudomonadati</taxon>
        <taxon>Pseudomonadota</taxon>
        <taxon>Gammaproteobacteria</taxon>
        <taxon>Alteromonadales</taxon>
        <taxon>Alteromonadaceae</taxon>
        <taxon>Alteromonas/Salinimonas group</taxon>
        <taxon>Alteromonas</taxon>
    </lineage>
</organism>
<accession>A0AAW7Z5R4</accession>
<evidence type="ECO:0000256" key="1">
    <source>
        <dbReference type="SAM" id="SignalP"/>
    </source>
</evidence>
<protein>
    <submittedName>
        <fullName evidence="3">Uncharacterized protein</fullName>
    </submittedName>
</protein>
<sequence>MKKKMEKKLNVLIILVLLSASAPCFSKADSEQAPEKENDIETIEVTAKLKLHQLKYAIKQRSYEFFDVFNKYNDVPEFEVICHYRAPKGSKIKRKECESRYIKAKRTQLIDIAVTTGGRLPDEGLVDIQTRVMRIESQMHLRSLIIDNPELQESYSSLKDAMDRYEKHKDASKE</sequence>
<proteinExistence type="predicted"/>
<dbReference type="PROSITE" id="PS00430">
    <property type="entry name" value="TONB_DEPENDENT_REC_1"/>
    <property type="match status" value="1"/>
</dbReference>
<name>A0AAW7Z5R4_9ALTE</name>
<keyword evidence="4" id="KW-1185">Reference proteome</keyword>
<dbReference type="Proteomes" id="UP000056750">
    <property type="component" value="Chromosome"/>
</dbReference>
<feature type="signal peptide" evidence="1">
    <location>
        <begin position="1"/>
        <end position="28"/>
    </location>
</feature>
<dbReference type="EMBL" id="CP013926">
    <property type="protein sequence ID" value="AMJ75450.1"/>
    <property type="molecule type" value="Genomic_DNA"/>
</dbReference>
<dbReference type="EMBL" id="JAUOQI010000009">
    <property type="protein sequence ID" value="MDO6578490.1"/>
    <property type="molecule type" value="Genomic_DNA"/>
</dbReference>
<reference evidence="3" key="2">
    <citation type="submission" date="2023-07" db="EMBL/GenBank/DDBJ databases">
        <title>Genome content predicts the carbon catabolic preferences of heterotrophic bacteria.</title>
        <authorList>
            <person name="Gralka M."/>
        </authorList>
    </citation>
    <scope>NUCLEOTIDE SEQUENCE</scope>
    <source>
        <strain evidence="3">F2M12</strain>
    </source>
</reference>
<keyword evidence="1" id="KW-0732">Signal</keyword>
<dbReference type="KEGG" id="asq:AVL57_16640"/>
<gene>
    <name evidence="2" type="ORF">AVL57_16640</name>
    <name evidence="3" type="ORF">Q4527_13895</name>
</gene>
<evidence type="ECO:0000313" key="4">
    <source>
        <dbReference type="Proteomes" id="UP000056750"/>
    </source>
</evidence>